<dbReference type="InterPro" id="IPR006119">
    <property type="entry name" value="Resolv_N"/>
</dbReference>
<dbReference type="SUPFAM" id="SSF53041">
    <property type="entry name" value="Resolvase-like"/>
    <property type="match status" value="1"/>
</dbReference>
<reference evidence="5 6" key="1">
    <citation type="submission" date="2024-09" db="EMBL/GenBank/DDBJ databases">
        <authorList>
            <person name="Sun Q."/>
            <person name="Mori K."/>
        </authorList>
    </citation>
    <scope>NUCLEOTIDE SEQUENCE [LARGE SCALE GENOMIC DNA]</scope>
    <source>
        <strain evidence="5 6">JCM 13503</strain>
    </source>
</reference>
<proteinExistence type="predicted"/>
<feature type="domain" description="Resolvase/invertase-type recombinase catalytic" evidence="4">
    <location>
        <begin position="5"/>
        <end position="104"/>
    </location>
</feature>
<organism evidence="5 6">
    <name type="scientific">Deinococcus oregonensis</name>
    <dbReference type="NCBI Taxonomy" id="1805970"/>
    <lineage>
        <taxon>Bacteria</taxon>
        <taxon>Thermotogati</taxon>
        <taxon>Deinococcota</taxon>
        <taxon>Deinococci</taxon>
        <taxon>Deinococcales</taxon>
        <taxon>Deinococcaceae</taxon>
        <taxon>Deinococcus</taxon>
    </lineage>
</organism>
<sequence>MGEAMLIGYVRSGHVLDSPFPQAARLIAAGCQAVWVETSRGDHLSRPVLHRTIDLLRSGDVLVVEDLDRLSSNPMHLKILLRRLEERQASLNVLSFEDELVPVR</sequence>
<keyword evidence="6" id="KW-1185">Reference proteome</keyword>
<evidence type="ECO:0000313" key="5">
    <source>
        <dbReference type="EMBL" id="MFB9990504.1"/>
    </source>
</evidence>
<protein>
    <submittedName>
        <fullName evidence="5">Recombinase family protein</fullName>
    </submittedName>
</protein>
<dbReference type="InterPro" id="IPR006118">
    <property type="entry name" value="Recombinase_CS"/>
</dbReference>
<dbReference type="Gene3D" id="3.40.50.1390">
    <property type="entry name" value="Resolvase, N-terminal catalytic domain"/>
    <property type="match status" value="1"/>
</dbReference>
<keyword evidence="3" id="KW-0233">DNA recombination</keyword>
<dbReference type="PROSITE" id="PS00398">
    <property type="entry name" value="RECOMBINASES_2"/>
    <property type="match status" value="1"/>
</dbReference>
<dbReference type="Proteomes" id="UP001589733">
    <property type="component" value="Unassembled WGS sequence"/>
</dbReference>
<dbReference type="PROSITE" id="PS51736">
    <property type="entry name" value="RECOMBINASES_3"/>
    <property type="match status" value="1"/>
</dbReference>
<keyword evidence="2" id="KW-0238">DNA-binding</keyword>
<evidence type="ECO:0000256" key="3">
    <source>
        <dbReference type="ARBA" id="ARBA00023172"/>
    </source>
</evidence>
<evidence type="ECO:0000256" key="2">
    <source>
        <dbReference type="ARBA" id="ARBA00023125"/>
    </source>
</evidence>
<gene>
    <name evidence="5" type="ORF">ACFFLM_00680</name>
</gene>
<accession>A0ABV6ASN5</accession>
<keyword evidence="1" id="KW-0229">DNA integration</keyword>
<evidence type="ECO:0000259" key="4">
    <source>
        <dbReference type="PROSITE" id="PS51736"/>
    </source>
</evidence>
<dbReference type="Pfam" id="PF00239">
    <property type="entry name" value="Resolvase"/>
    <property type="match status" value="1"/>
</dbReference>
<evidence type="ECO:0000313" key="6">
    <source>
        <dbReference type="Proteomes" id="UP001589733"/>
    </source>
</evidence>
<comment type="caution">
    <text evidence="5">The sequence shown here is derived from an EMBL/GenBank/DDBJ whole genome shotgun (WGS) entry which is preliminary data.</text>
</comment>
<name>A0ABV6ASN5_9DEIO</name>
<dbReference type="InterPro" id="IPR036162">
    <property type="entry name" value="Resolvase-like_N_sf"/>
</dbReference>
<dbReference type="EMBL" id="JBHLYR010000005">
    <property type="protein sequence ID" value="MFB9990504.1"/>
    <property type="molecule type" value="Genomic_DNA"/>
</dbReference>
<evidence type="ECO:0000256" key="1">
    <source>
        <dbReference type="ARBA" id="ARBA00022908"/>
    </source>
</evidence>
<dbReference type="SMART" id="SM00857">
    <property type="entry name" value="Resolvase"/>
    <property type="match status" value="1"/>
</dbReference>